<accession>A0A845BVH3</accession>
<dbReference type="EMBL" id="WSSB01000016">
    <property type="protein sequence ID" value="MXR38136.1"/>
    <property type="molecule type" value="Genomic_DNA"/>
</dbReference>
<protein>
    <submittedName>
        <fullName evidence="2">DUF45 domain-containing protein</fullName>
    </submittedName>
</protein>
<dbReference type="Gene3D" id="3.30.2010.10">
    <property type="entry name" value="Metalloproteases ('zincins'), catalytic domain"/>
    <property type="match status" value="1"/>
</dbReference>
<comment type="caution">
    <text evidence="2">The sequence shown here is derived from an EMBL/GenBank/DDBJ whole genome shotgun (WGS) entry which is preliminary data.</text>
</comment>
<dbReference type="CDD" id="cd07344">
    <property type="entry name" value="M48_yhfN_like"/>
    <property type="match status" value="1"/>
</dbReference>
<evidence type="ECO:0000313" key="3">
    <source>
        <dbReference type="Proteomes" id="UP000467214"/>
    </source>
</evidence>
<dbReference type="Proteomes" id="UP000467214">
    <property type="component" value="Unassembled WGS sequence"/>
</dbReference>
<evidence type="ECO:0000313" key="2">
    <source>
        <dbReference type="EMBL" id="MXR38136.1"/>
    </source>
</evidence>
<sequence>MKSRHALRSLILPEGELAVVILRRPRKSIALRMRHDALEVVAHPQVPVTYIRDLLIQRTNWIRHHWQQQRALAQAKALLPESVLLMGRQLPIVFCGGTRQRVVLDETEARVYGLSGEAEPELLRAALARALSRQAALEYPARLAVFAARLARQMQGWQLSGARTRWGSCTAAGKVRLNWRLIQAPAFVLDYVMAHELAHLAHLNHSPAFWAEVARLLPAWQTGRDWLKAHGNQLFSLG</sequence>
<reference evidence="2 3" key="1">
    <citation type="submission" date="2019-12" db="EMBL/GenBank/DDBJ databases">
        <title>Neisseriaceae gen. nov. sp. Genome sequencing and assembly.</title>
        <authorList>
            <person name="Liu Z."/>
            <person name="Li A."/>
        </authorList>
    </citation>
    <scope>NUCLEOTIDE SEQUENCE [LARGE SCALE GENOMIC DNA]</scope>
    <source>
        <strain evidence="2 3">B2N2-7</strain>
    </source>
</reference>
<dbReference type="InterPro" id="IPR002725">
    <property type="entry name" value="YgjP-like_metallopeptidase"/>
</dbReference>
<name>A0A845BVH3_9NEIS</name>
<organism evidence="2 3">
    <name type="scientific">Craterilacuibacter sinensis</name>
    <dbReference type="NCBI Taxonomy" id="2686017"/>
    <lineage>
        <taxon>Bacteria</taxon>
        <taxon>Pseudomonadati</taxon>
        <taxon>Pseudomonadota</taxon>
        <taxon>Betaproteobacteria</taxon>
        <taxon>Neisseriales</taxon>
        <taxon>Neisseriaceae</taxon>
        <taxon>Craterilacuibacter</taxon>
    </lineage>
</organism>
<gene>
    <name evidence="2" type="ORF">GQF02_14270</name>
</gene>
<proteinExistence type="predicted"/>
<dbReference type="InterPro" id="IPR053136">
    <property type="entry name" value="UTP_pyrophosphatase-like"/>
</dbReference>
<dbReference type="PANTHER" id="PTHR30399:SF1">
    <property type="entry name" value="UTP PYROPHOSPHATASE"/>
    <property type="match status" value="1"/>
</dbReference>
<evidence type="ECO:0000259" key="1">
    <source>
        <dbReference type="Pfam" id="PF01863"/>
    </source>
</evidence>
<dbReference type="AlphaFoldDB" id="A0A845BVH3"/>
<keyword evidence="3" id="KW-1185">Reference proteome</keyword>
<dbReference type="Pfam" id="PF01863">
    <property type="entry name" value="YgjP-like"/>
    <property type="match status" value="1"/>
</dbReference>
<feature type="domain" description="YgjP-like metallopeptidase" evidence="1">
    <location>
        <begin position="27"/>
        <end position="230"/>
    </location>
</feature>
<dbReference type="PANTHER" id="PTHR30399">
    <property type="entry name" value="UNCHARACTERIZED PROTEIN YGJP"/>
    <property type="match status" value="1"/>
</dbReference>